<feature type="transmembrane region" description="Helical" evidence="10">
    <location>
        <begin position="160"/>
        <end position="180"/>
    </location>
</feature>
<dbReference type="GO" id="GO:0000155">
    <property type="term" value="F:phosphorelay sensor kinase activity"/>
    <property type="evidence" value="ECO:0007669"/>
    <property type="project" value="InterPro"/>
</dbReference>
<dbReference type="PANTHER" id="PTHR24421:SF10">
    <property type="entry name" value="NITRATE_NITRITE SENSOR PROTEIN NARQ"/>
    <property type="match status" value="1"/>
</dbReference>
<evidence type="ECO:0000259" key="11">
    <source>
        <dbReference type="Pfam" id="PF07730"/>
    </source>
</evidence>
<evidence type="ECO:0000313" key="12">
    <source>
        <dbReference type="EMBL" id="GES16939.1"/>
    </source>
</evidence>
<dbReference type="GO" id="GO:0046983">
    <property type="term" value="F:protein dimerization activity"/>
    <property type="evidence" value="ECO:0007669"/>
    <property type="project" value="InterPro"/>
</dbReference>
<evidence type="ECO:0000256" key="3">
    <source>
        <dbReference type="ARBA" id="ARBA00022553"/>
    </source>
</evidence>
<keyword evidence="6" id="KW-0418">Kinase</keyword>
<evidence type="ECO:0000256" key="5">
    <source>
        <dbReference type="ARBA" id="ARBA00022741"/>
    </source>
</evidence>
<accession>A0A5M3X9S4</accession>
<sequence>MGKDTVADLGLALAGGVVAVAVSSGGWWSDPVRFAAVLATAIAAGASAGAIRRSGAGVIALIGIMLGLLLVINDRFVPDARNGPQLLLPVALAALAYRGSWRLLVPAAALGCTATALNLAGPEFAMTPASVVIAFLVTGLALVAGRYLRADLSRPERALLLDLLLAGGGMTFMLLDTWPYWHDEPWPSWTWLVVCCGATAGLVRRRARLALGLQAVLLVLVKALVPAAADSLQLMLLATLGVFAMGASWAWTAVTCAFVTGVTALNIVDDDWPEVTPSRVAALLVTVAAPIAIGRYIGIRRSAIRLRTAMAEEARQLAEARLRADQFAERERIARDVHDIVAHHVGAMVLRASAARYAGASQPVTEALSDIRSTGHQVLEDLRGLLNVLRVPETLGQLPVSDPGEMVIDAVERMRAAGLSVELRMEPEVERVPLVTRASAARIVQEGLTNVLKHAGPGTSARVGLSVSGGPLLVEVLSGPPPEPGVGRALPSSGQGVTGMRERARALGGDLSSGPDSEGGWRLVATLPLEVHHEGRER</sequence>
<feature type="domain" description="Signal transduction histidine kinase subgroup 3 dimerisation and phosphoacceptor" evidence="11">
    <location>
        <begin position="329"/>
        <end position="394"/>
    </location>
</feature>
<evidence type="ECO:0000256" key="9">
    <source>
        <dbReference type="SAM" id="MobiDB-lite"/>
    </source>
</evidence>
<dbReference type="InterPro" id="IPR036890">
    <property type="entry name" value="HATPase_C_sf"/>
</dbReference>
<dbReference type="Proteomes" id="UP000331127">
    <property type="component" value="Unassembled WGS sequence"/>
</dbReference>
<proteinExistence type="predicted"/>
<feature type="transmembrane region" description="Helical" evidence="10">
    <location>
        <begin position="186"/>
        <end position="203"/>
    </location>
</feature>
<dbReference type="GO" id="GO:0005524">
    <property type="term" value="F:ATP binding"/>
    <property type="evidence" value="ECO:0007669"/>
    <property type="project" value="UniProtKB-KW"/>
</dbReference>
<dbReference type="EC" id="2.7.13.3" evidence="2"/>
<reference evidence="12 13" key="1">
    <citation type="submission" date="2019-10" db="EMBL/GenBank/DDBJ databases">
        <title>Whole genome shotgun sequence of Acrocarpospora macrocephala NBRC 16266.</title>
        <authorList>
            <person name="Ichikawa N."/>
            <person name="Kimura A."/>
            <person name="Kitahashi Y."/>
            <person name="Komaki H."/>
            <person name="Oguchi A."/>
        </authorList>
    </citation>
    <scope>NUCLEOTIDE SEQUENCE [LARGE SCALE GENOMIC DNA]</scope>
    <source>
        <strain evidence="12 13">NBRC 16266</strain>
    </source>
</reference>
<dbReference type="OrthoDB" id="227596at2"/>
<evidence type="ECO:0000256" key="8">
    <source>
        <dbReference type="ARBA" id="ARBA00023012"/>
    </source>
</evidence>
<gene>
    <name evidence="12" type="ORF">Amac_105370</name>
</gene>
<feature type="transmembrane region" description="Helical" evidence="10">
    <location>
        <begin position="210"/>
        <end position="229"/>
    </location>
</feature>
<feature type="transmembrane region" description="Helical" evidence="10">
    <location>
        <begin position="6"/>
        <end position="27"/>
    </location>
</feature>
<evidence type="ECO:0000256" key="1">
    <source>
        <dbReference type="ARBA" id="ARBA00000085"/>
    </source>
</evidence>
<dbReference type="AlphaFoldDB" id="A0A5M3X9S4"/>
<feature type="transmembrane region" description="Helical" evidence="10">
    <location>
        <begin position="280"/>
        <end position="298"/>
    </location>
</feature>
<feature type="transmembrane region" description="Helical" evidence="10">
    <location>
        <begin position="57"/>
        <end position="74"/>
    </location>
</feature>
<comment type="caution">
    <text evidence="12">The sequence shown here is derived from an EMBL/GenBank/DDBJ whole genome shotgun (WGS) entry which is preliminary data.</text>
</comment>
<feature type="region of interest" description="Disordered" evidence="9">
    <location>
        <begin position="481"/>
        <end position="521"/>
    </location>
</feature>
<dbReference type="EMBL" id="BLAE01000124">
    <property type="protein sequence ID" value="GES16939.1"/>
    <property type="molecule type" value="Genomic_DNA"/>
</dbReference>
<organism evidence="12 13">
    <name type="scientific">Acrocarpospora macrocephala</name>
    <dbReference type="NCBI Taxonomy" id="150177"/>
    <lineage>
        <taxon>Bacteria</taxon>
        <taxon>Bacillati</taxon>
        <taxon>Actinomycetota</taxon>
        <taxon>Actinomycetes</taxon>
        <taxon>Streptosporangiales</taxon>
        <taxon>Streptosporangiaceae</taxon>
        <taxon>Acrocarpospora</taxon>
    </lineage>
</organism>
<evidence type="ECO:0000256" key="10">
    <source>
        <dbReference type="SAM" id="Phobius"/>
    </source>
</evidence>
<name>A0A5M3X9S4_9ACTN</name>
<keyword evidence="10" id="KW-0472">Membrane</keyword>
<feature type="transmembrane region" description="Helical" evidence="10">
    <location>
        <begin position="86"/>
        <end position="104"/>
    </location>
</feature>
<feature type="transmembrane region" description="Helical" evidence="10">
    <location>
        <begin position="34"/>
        <end position="51"/>
    </location>
</feature>
<evidence type="ECO:0000256" key="7">
    <source>
        <dbReference type="ARBA" id="ARBA00022840"/>
    </source>
</evidence>
<dbReference type="InterPro" id="IPR011712">
    <property type="entry name" value="Sig_transdc_His_kin_sub3_dim/P"/>
</dbReference>
<dbReference type="Gene3D" id="3.30.565.10">
    <property type="entry name" value="Histidine kinase-like ATPase, C-terminal domain"/>
    <property type="match status" value="1"/>
</dbReference>
<dbReference type="PANTHER" id="PTHR24421">
    <property type="entry name" value="NITRATE/NITRITE SENSOR PROTEIN NARX-RELATED"/>
    <property type="match status" value="1"/>
</dbReference>
<evidence type="ECO:0000313" key="13">
    <source>
        <dbReference type="Proteomes" id="UP000331127"/>
    </source>
</evidence>
<evidence type="ECO:0000256" key="2">
    <source>
        <dbReference type="ARBA" id="ARBA00012438"/>
    </source>
</evidence>
<keyword evidence="7" id="KW-0067">ATP-binding</keyword>
<keyword evidence="3" id="KW-0597">Phosphoprotein</keyword>
<feature type="transmembrane region" description="Helical" evidence="10">
    <location>
        <begin position="249"/>
        <end position="268"/>
    </location>
</feature>
<keyword evidence="8" id="KW-0902">Two-component regulatory system</keyword>
<evidence type="ECO:0000256" key="4">
    <source>
        <dbReference type="ARBA" id="ARBA00022679"/>
    </source>
</evidence>
<dbReference type="RefSeq" id="WP_155361921.1">
    <property type="nucleotide sequence ID" value="NZ_BAAAHL010000041.1"/>
</dbReference>
<keyword evidence="5" id="KW-0547">Nucleotide-binding</keyword>
<comment type="catalytic activity">
    <reaction evidence="1">
        <text>ATP + protein L-histidine = ADP + protein N-phospho-L-histidine.</text>
        <dbReference type="EC" id="2.7.13.3"/>
    </reaction>
</comment>
<dbReference type="GO" id="GO:0016020">
    <property type="term" value="C:membrane"/>
    <property type="evidence" value="ECO:0007669"/>
    <property type="project" value="InterPro"/>
</dbReference>
<keyword evidence="10" id="KW-0812">Transmembrane</keyword>
<dbReference type="CDD" id="cd16917">
    <property type="entry name" value="HATPase_UhpB-NarQ-NarX-like"/>
    <property type="match status" value="1"/>
</dbReference>
<feature type="transmembrane region" description="Helical" evidence="10">
    <location>
        <begin position="124"/>
        <end position="148"/>
    </location>
</feature>
<dbReference type="Pfam" id="PF07730">
    <property type="entry name" value="HisKA_3"/>
    <property type="match status" value="1"/>
</dbReference>
<evidence type="ECO:0000256" key="6">
    <source>
        <dbReference type="ARBA" id="ARBA00022777"/>
    </source>
</evidence>
<protein>
    <recommendedName>
        <fullName evidence="2">histidine kinase</fullName>
        <ecNumber evidence="2">2.7.13.3</ecNumber>
    </recommendedName>
</protein>
<dbReference type="InterPro" id="IPR050482">
    <property type="entry name" value="Sensor_HK_TwoCompSys"/>
</dbReference>
<keyword evidence="13" id="KW-1185">Reference proteome</keyword>
<dbReference type="Gene3D" id="1.20.5.1930">
    <property type="match status" value="1"/>
</dbReference>
<dbReference type="SUPFAM" id="SSF55874">
    <property type="entry name" value="ATPase domain of HSP90 chaperone/DNA topoisomerase II/histidine kinase"/>
    <property type="match status" value="1"/>
</dbReference>
<keyword evidence="4" id="KW-0808">Transferase</keyword>
<keyword evidence="10" id="KW-1133">Transmembrane helix</keyword>